<dbReference type="SMART" id="SM00110">
    <property type="entry name" value="C1Q"/>
    <property type="match status" value="1"/>
</dbReference>
<feature type="domain" description="C1q" evidence="6">
    <location>
        <begin position="89"/>
        <end position="225"/>
    </location>
</feature>
<dbReference type="PROSITE" id="PS50871">
    <property type="entry name" value="C1Q"/>
    <property type="match status" value="1"/>
</dbReference>
<evidence type="ECO:0000259" key="6">
    <source>
        <dbReference type="PROSITE" id="PS50871"/>
    </source>
</evidence>
<feature type="coiled-coil region" evidence="4">
    <location>
        <begin position="62"/>
        <end position="89"/>
    </location>
</feature>
<evidence type="ECO:0000256" key="4">
    <source>
        <dbReference type="SAM" id="Coils"/>
    </source>
</evidence>
<evidence type="ECO:0000256" key="5">
    <source>
        <dbReference type="SAM" id="SignalP"/>
    </source>
</evidence>
<dbReference type="Ensembl" id="ENSMALT00000010378.1">
    <property type="protein sequence ID" value="ENSMALP00000010160.1"/>
    <property type="gene ID" value="ENSMALG00000007239.1"/>
</dbReference>
<keyword evidence="8" id="KW-1185">Reference proteome</keyword>
<comment type="subcellular location">
    <subcellularLocation>
        <location evidence="1">Secreted</location>
    </subcellularLocation>
</comment>
<feature type="signal peptide" evidence="5">
    <location>
        <begin position="1"/>
        <end position="37"/>
    </location>
</feature>
<keyword evidence="4" id="KW-0175">Coiled coil</keyword>
<evidence type="ECO:0000313" key="7">
    <source>
        <dbReference type="Ensembl" id="ENSMALP00000010160.1"/>
    </source>
</evidence>
<evidence type="ECO:0000313" key="8">
    <source>
        <dbReference type="Proteomes" id="UP000261600"/>
    </source>
</evidence>
<keyword evidence="2" id="KW-0964">Secreted</keyword>
<dbReference type="STRING" id="43700.ENSMALP00000010160"/>
<dbReference type="InterPro" id="IPR008983">
    <property type="entry name" value="Tumour_necrosis_fac-like_dom"/>
</dbReference>
<dbReference type="Gene3D" id="2.60.120.40">
    <property type="match status" value="1"/>
</dbReference>
<evidence type="ECO:0000256" key="1">
    <source>
        <dbReference type="ARBA" id="ARBA00004613"/>
    </source>
</evidence>
<proteinExistence type="predicted"/>
<dbReference type="PANTHER" id="PTHR22923:SF102">
    <property type="entry name" value="CEREBELLIN 13-RELATED"/>
    <property type="match status" value="1"/>
</dbReference>
<reference evidence="7" key="2">
    <citation type="submission" date="2025-09" db="UniProtKB">
        <authorList>
            <consortium name="Ensembl"/>
        </authorList>
    </citation>
    <scope>IDENTIFICATION</scope>
</reference>
<dbReference type="AlphaFoldDB" id="A0A3Q3J136"/>
<feature type="chain" id="PRO_5018757441" description="C1q domain-containing protein" evidence="5">
    <location>
        <begin position="38"/>
        <end position="225"/>
    </location>
</feature>
<name>A0A3Q3J136_MONAL</name>
<dbReference type="Pfam" id="PF00386">
    <property type="entry name" value="C1q"/>
    <property type="match status" value="1"/>
</dbReference>
<protein>
    <recommendedName>
        <fullName evidence="6">C1q domain-containing protein</fullName>
    </recommendedName>
</protein>
<dbReference type="PRINTS" id="PR00007">
    <property type="entry name" value="COMPLEMNTC1Q"/>
</dbReference>
<dbReference type="GO" id="GO:0005576">
    <property type="term" value="C:extracellular region"/>
    <property type="evidence" value="ECO:0007669"/>
    <property type="project" value="UniProtKB-SubCell"/>
</dbReference>
<dbReference type="Proteomes" id="UP000261600">
    <property type="component" value="Unplaced"/>
</dbReference>
<organism evidence="7 8">
    <name type="scientific">Monopterus albus</name>
    <name type="common">Swamp eel</name>
    <dbReference type="NCBI Taxonomy" id="43700"/>
    <lineage>
        <taxon>Eukaryota</taxon>
        <taxon>Metazoa</taxon>
        <taxon>Chordata</taxon>
        <taxon>Craniata</taxon>
        <taxon>Vertebrata</taxon>
        <taxon>Euteleostomi</taxon>
        <taxon>Actinopterygii</taxon>
        <taxon>Neopterygii</taxon>
        <taxon>Teleostei</taxon>
        <taxon>Neoteleostei</taxon>
        <taxon>Acanthomorphata</taxon>
        <taxon>Anabantaria</taxon>
        <taxon>Synbranchiformes</taxon>
        <taxon>Synbranchidae</taxon>
        <taxon>Monopterus</taxon>
    </lineage>
</organism>
<dbReference type="InterPro" id="IPR050822">
    <property type="entry name" value="Cerebellin_Synaptic_Org"/>
</dbReference>
<keyword evidence="3 5" id="KW-0732">Signal</keyword>
<sequence length="225" mass="25043">MVWSEPGREQKTKLKSDLKMNLVVVLVMFLFCGLTLAEESPADTETTLSGYHHYVLGLQGQLGAINKKLGALENRLKETENHIEDQKRKEGYRVVFSASADGGGRIGPFKTDTTLVYNKVITNIGSAYNQHTGIFTAPVRGVYYFSFFYHAGGEYIVFLSLMKNNELVGTTSDHSSSFDTADNGGNAVFVQLQQGDHVFVRMRSNSHIWATHRFTTFNGFLVSPS</sequence>
<dbReference type="InterPro" id="IPR001073">
    <property type="entry name" value="C1q_dom"/>
</dbReference>
<dbReference type="PANTHER" id="PTHR22923">
    <property type="entry name" value="CEREBELLIN-RELATED"/>
    <property type="match status" value="1"/>
</dbReference>
<reference evidence="7" key="1">
    <citation type="submission" date="2025-08" db="UniProtKB">
        <authorList>
            <consortium name="Ensembl"/>
        </authorList>
    </citation>
    <scope>IDENTIFICATION</scope>
</reference>
<accession>A0A3Q3J136</accession>
<dbReference type="SUPFAM" id="SSF49842">
    <property type="entry name" value="TNF-like"/>
    <property type="match status" value="1"/>
</dbReference>
<evidence type="ECO:0000256" key="3">
    <source>
        <dbReference type="ARBA" id="ARBA00022729"/>
    </source>
</evidence>
<evidence type="ECO:0000256" key="2">
    <source>
        <dbReference type="ARBA" id="ARBA00022525"/>
    </source>
</evidence>